<accession>A0A9Q0RB30</accession>
<dbReference type="GO" id="GO:0006281">
    <property type="term" value="P:DNA repair"/>
    <property type="evidence" value="ECO:0007669"/>
    <property type="project" value="TreeGrafter"/>
</dbReference>
<organism evidence="2 3">
    <name type="scientific">Anaeramoeba ignava</name>
    <name type="common">Anaerobic marine amoeba</name>
    <dbReference type="NCBI Taxonomy" id="1746090"/>
    <lineage>
        <taxon>Eukaryota</taxon>
        <taxon>Metamonada</taxon>
        <taxon>Anaeramoebidae</taxon>
        <taxon>Anaeramoeba</taxon>
    </lineage>
</organism>
<dbReference type="SUPFAM" id="SSF52540">
    <property type="entry name" value="P-loop containing nucleoside triphosphate hydrolases"/>
    <property type="match status" value="1"/>
</dbReference>
<protein>
    <submittedName>
        <fullName evidence="2">Bifunctional polynucleotide phosphatase/kinase</fullName>
    </submittedName>
</protein>
<dbReference type="Pfam" id="PF08645">
    <property type="entry name" value="PNK3P"/>
    <property type="match status" value="1"/>
</dbReference>
<dbReference type="InterPro" id="IPR006551">
    <property type="entry name" value="Polynucleotide_phosphatase"/>
</dbReference>
<gene>
    <name evidence="2" type="ORF">M0811_08285</name>
</gene>
<dbReference type="GO" id="GO:0003690">
    <property type="term" value="F:double-stranded DNA binding"/>
    <property type="evidence" value="ECO:0007669"/>
    <property type="project" value="TreeGrafter"/>
</dbReference>
<dbReference type="OrthoDB" id="19045at2759"/>
<proteinExistence type="predicted"/>
<comment type="caution">
    <text evidence="2">The sequence shown here is derived from an EMBL/GenBank/DDBJ whole genome shotgun (WGS) entry which is preliminary data.</text>
</comment>
<dbReference type="EMBL" id="JAPDFW010000072">
    <property type="protein sequence ID" value="KAJ5073721.1"/>
    <property type="molecule type" value="Genomic_DNA"/>
</dbReference>
<reference evidence="2" key="1">
    <citation type="submission" date="2022-10" db="EMBL/GenBank/DDBJ databases">
        <title>Novel sulphate-reducing endosymbionts in the free-living metamonad Anaeramoeba.</title>
        <authorList>
            <person name="Jerlstrom-Hultqvist J."/>
            <person name="Cepicka I."/>
            <person name="Gallot-Lavallee L."/>
            <person name="Salas-Leiva D."/>
            <person name="Curtis B.A."/>
            <person name="Zahonova K."/>
            <person name="Pipaliya S."/>
            <person name="Dacks J."/>
            <person name="Roger A.J."/>
        </authorList>
    </citation>
    <scope>NUCLEOTIDE SEQUENCE</scope>
    <source>
        <strain evidence="2">BMAN</strain>
    </source>
</reference>
<dbReference type="PANTHER" id="PTHR12083:SF9">
    <property type="entry name" value="BIFUNCTIONAL POLYNUCLEOTIDE PHOSPHATASE_KINASE"/>
    <property type="match status" value="1"/>
</dbReference>
<dbReference type="Gene3D" id="3.40.50.1000">
    <property type="entry name" value="HAD superfamily/HAD-like"/>
    <property type="match status" value="1"/>
</dbReference>
<dbReference type="InterPro" id="IPR023214">
    <property type="entry name" value="HAD_sf"/>
</dbReference>
<dbReference type="InterPro" id="IPR036412">
    <property type="entry name" value="HAD-like_sf"/>
</dbReference>
<keyword evidence="3" id="KW-1185">Reference proteome</keyword>
<dbReference type="NCBIfam" id="TIGR01662">
    <property type="entry name" value="HAD-SF-IIIA"/>
    <property type="match status" value="1"/>
</dbReference>
<dbReference type="GO" id="GO:0046404">
    <property type="term" value="F:ATP-dependent polydeoxyribonucleotide 5'-hydroxyl-kinase activity"/>
    <property type="evidence" value="ECO:0007669"/>
    <property type="project" value="TreeGrafter"/>
</dbReference>
<feature type="compositionally biased region" description="Basic residues" evidence="1">
    <location>
        <begin position="50"/>
        <end position="72"/>
    </location>
</feature>
<evidence type="ECO:0000256" key="1">
    <source>
        <dbReference type="SAM" id="MobiDB-lite"/>
    </source>
</evidence>
<dbReference type="InterPro" id="IPR027417">
    <property type="entry name" value="P-loop_NTPase"/>
</dbReference>
<dbReference type="OMA" id="AADWKWW"/>
<dbReference type="Gene3D" id="3.40.50.300">
    <property type="entry name" value="P-loop containing nucleotide triphosphate hydrolases"/>
    <property type="match status" value="1"/>
</dbReference>
<dbReference type="InterPro" id="IPR013954">
    <property type="entry name" value="PNK3P"/>
</dbReference>
<evidence type="ECO:0000313" key="2">
    <source>
        <dbReference type="EMBL" id="KAJ5073721.1"/>
    </source>
</evidence>
<sequence>MPPKSPKSTQKKRQQDTETTTKNPEEEKDEVKRLKKNKDKREKDDESKIQSKKKSPKKKPKSTPKKTKKPSKFHWKTEKGFLFMNHEENKGVKKIAGFSLDGTVIKTKSSKSIPINSKDWVFLNDQVAPKLKEFYDNGFKIVFFANQLNISKKKLNQTSYRTRIENVGKKLDFPVQAFIATENNHIRKPSIYMWKRFVEEANDNQEISLQDSFFVGNLAGREDDQDCSDRQFAANIGLPFKTPEEIFTNKDVKEEKFSWKSFDAKEIKQNPPKNLYEPSEAKLVSEEQEIILLIGLPVSGKTTFFKKYLEPSGYIGIHREDFTTKTKFLENIKKNVENKRKICIDTTNHTTQSRADILLIGKTFSIPVRAFRFMASRPIAEHLNWVRVIFSNGEISHVPPISFNRCKIDEPLEKEGFSQILKINFVPDLPNEKQSEIFYTWTSKN</sequence>
<dbReference type="PANTHER" id="PTHR12083">
    <property type="entry name" value="BIFUNCTIONAL POLYNUCLEOTIDE PHOSPHATASE/KINASE"/>
    <property type="match status" value="1"/>
</dbReference>
<dbReference type="AlphaFoldDB" id="A0A9Q0RB30"/>
<dbReference type="GO" id="GO:0046403">
    <property type="term" value="F:polynucleotide 3'-phosphatase activity"/>
    <property type="evidence" value="ECO:0007669"/>
    <property type="project" value="TreeGrafter"/>
</dbReference>
<feature type="region of interest" description="Disordered" evidence="1">
    <location>
        <begin position="1"/>
        <end position="72"/>
    </location>
</feature>
<evidence type="ECO:0000313" key="3">
    <source>
        <dbReference type="Proteomes" id="UP001149090"/>
    </source>
</evidence>
<dbReference type="SUPFAM" id="SSF56784">
    <property type="entry name" value="HAD-like"/>
    <property type="match status" value="1"/>
</dbReference>
<feature type="compositionally biased region" description="Basic and acidic residues" evidence="1">
    <location>
        <begin position="39"/>
        <end position="49"/>
    </location>
</feature>
<name>A0A9Q0RB30_ANAIG</name>
<dbReference type="InterPro" id="IPR006549">
    <property type="entry name" value="HAD-SF_hydro_IIIA"/>
</dbReference>
<dbReference type="NCBIfam" id="TIGR01664">
    <property type="entry name" value="DNA-3'-Pase"/>
    <property type="match status" value="1"/>
</dbReference>
<dbReference type="Proteomes" id="UP001149090">
    <property type="component" value="Unassembled WGS sequence"/>
</dbReference>
<feature type="compositionally biased region" description="Basic and acidic residues" evidence="1">
    <location>
        <begin position="23"/>
        <end position="32"/>
    </location>
</feature>